<keyword evidence="2" id="KW-0472">Membrane</keyword>
<evidence type="ECO:0000313" key="4">
    <source>
        <dbReference type="Proteomes" id="UP000410492"/>
    </source>
</evidence>
<sequence>MSDPIFGADWLDVVGSLVLISFLFTTVLVVAAGYMYRMLKKLQKSIDQLTLNRGSPDPLRRYQFGRPGTNAGYEHDIPRPFGGSGLHDSRQPKLGHTFDTSAPSLGRDRDDPYSIPRALSSRDNNDSRGSYPNKMSQQQESYLNQYRCN</sequence>
<protein>
    <submittedName>
        <fullName evidence="3">Uncharacterized protein</fullName>
    </submittedName>
</protein>
<keyword evidence="4" id="KW-1185">Reference proteome</keyword>
<feature type="region of interest" description="Disordered" evidence="1">
    <location>
        <begin position="50"/>
        <end position="149"/>
    </location>
</feature>
<reference evidence="3 4" key="1">
    <citation type="submission" date="2019-01" db="EMBL/GenBank/DDBJ databases">
        <authorList>
            <person name="Sayadi A."/>
        </authorList>
    </citation>
    <scope>NUCLEOTIDE SEQUENCE [LARGE SCALE GENOMIC DNA]</scope>
</reference>
<dbReference type="AlphaFoldDB" id="A0A653C814"/>
<dbReference type="OrthoDB" id="6708238at2759"/>
<dbReference type="EMBL" id="CAACVG010007120">
    <property type="protein sequence ID" value="VEN43759.1"/>
    <property type="molecule type" value="Genomic_DNA"/>
</dbReference>
<keyword evidence="2" id="KW-0812">Transmembrane</keyword>
<evidence type="ECO:0000256" key="2">
    <source>
        <dbReference type="SAM" id="Phobius"/>
    </source>
</evidence>
<evidence type="ECO:0000313" key="3">
    <source>
        <dbReference type="EMBL" id="VEN43759.1"/>
    </source>
</evidence>
<keyword evidence="2" id="KW-1133">Transmembrane helix</keyword>
<dbReference type="Proteomes" id="UP000410492">
    <property type="component" value="Unassembled WGS sequence"/>
</dbReference>
<proteinExistence type="predicted"/>
<organism evidence="3 4">
    <name type="scientific">Callosobruchus maculatus</name>
    <name type="common">Southern cowpea weevil</name>
    <name type="synonym">Pulse bruchid</name>
    <dbReference type="NCBI Taxonomy" id="64391"/>
    <lineage>
        <taxon>Eukaryota</taxon>
        <taxon>Metazoa</taxon>
        <taxon>Ecdysozoa</taxon>
        <taxon>Arthropoda</taxon>
        <taxon>Hexapoda</taxon>
        <taxon>Insecta</taxon>
        <taxon>Pterygota</taxon>
        <taxon>Neoptera</taxon>
        <taxon>Endopterygota</taxon>
        <taxon>Coleoptera</taxon>
        <taxon>Polyphaga</taxon>
        <taxon>Cucujiformia</taxon>
        <taxon>Chrysomeloidea</taxon>
        <taxon>Chrysomelidae</taxon>
        <taxon>Bruchinae</taxon>
        <taxon>Bruchini</taxon>
        <taxon>Callosobruchus</taxon>
    </lineage>
</organism>
<feature type="compositionally biased region" description="Polar residues" evidence="1">
    <location>
        <begin position="127"/>
        <end position="149"/>
    </location>
</feature>
<name>A0A653C814_CALMS</name>
<accession>A0A653C814</accession>
<feature type="transmembrane region" description="Helical" evidence="2">
    <location>
        <begin position="13"/>
        <end position="36"/>
    </location>
</feature>
<gene>
    <name evidence="3" type="ORF">CALMAC_LOCUS6794</name>
</gene>
<evidence type="ECO:0000256" key="1">
    <source>
        <dbReference type="SAM" id="MobiDB-lite"/>
    </source>
</evidence>